<comment type="subunit">
    <text evidence="3 13">Monomer.</text>
</comment>
<dbReference type="PANTHER" id="PTHR30307">
    <property type="entry name" value="S-ADENOSYLMETHIONINE:TRNA RIBOSYLTRANSFERASE-ISOMERASE"/>
    <property type="match status" value="1"/>
</dbReference>
<keyword evidence="15" id="KW-1185">Reference proteome</keyword>
<evidence type="ECO:0000256" key="11">
    <source>
        <dbReference type="ARBA" id="ARBA00069325"/>
    </source>
</evidence>
<dbReference type="PANTHER" id="PTHR30307:SF0">
    <property type="entry name" value="S-ADENOSYLMETHIONINE:TRNA RIBOSYLTRANSFERASE-ISOMERASE"/>
    <property type="match status" value="1"/>
</dbReference>
<dbReference type="Proteomes" id="UP000475385">
    <property type="component" value="Unassembled WGS sequence"/>
</dbReference>
<dbReference type="GO" id="GO:0008616">
    <property type="term" value="P:tRNA queuosine(34) biosynthetic process"/>
    <property type="evidence" value="ECO:0007669"/>
    <property type="project" value="UniProtKB-UniRule"/>
</dbReference>
<sequence length="360" mass="39065">MPEAPPTPEPLRTGDFDYDLPERLIAQAPARPRDSARLLVVGDGRLEDRGVLDLPSLLDPGDVLVVNDTRVIPARLHGRRGEARVEIMLNRAEGGGLWHALVRNARRLRPGDTVTIEGAEGCEARVVERDGGSALLDFGLDQAALAAALEKAGEVPLPPYIHRDGKPGAEDVTDYQTIFAERPGAVAAPTASLHFTPRLLEALEARGIRRATVTLHVGAGTFLPVREDDPRAHHIHQEWCDVSAEAAATINAARAEGRRVVAVGTTALRTTESAAREDGTVAPFRGLTGLYILPGYRFRAIDALLTNFHLPKSTLLMLVSAFAGTRRMRQAYAHAVAQDYRFFSYGDGSLLFRCDQDIPA</sequence>
<comment type="caution">
    <text evidence="14">The sequence shown here is derived from an EMBL/GenBank/DDBJ whole genome shotgun (WGS) entry which is preliminary data.</text>
</comment>
<evidence type="ECO:0000256" key="4">
    <source>
        <dbReference type="ARBA" id="ARBA00022490"/>
    </source>
</evidence>
<keyword evidence="6 13" id="KW-0949">S-adenosyl-L-methionine</keyword>
<dbReference type="UniPathway" id="UPA00392"/>
<reference evidence="14 15" key="1">
    <citation type="submission" date="2020-02" db="EMBL/GenBank/DDBJ databases">
        <authorList>
            <person name="Kim H.M."/>
            <person name="Jeon C.O."/>
        </authorList>
    </citation>
    <scope>NUCLEOTIDE SEQUENCE [LARGE SCALE GENOMIC DNA]</scope>
    <source>
        <strain evidence="14 15">PeD5</strain>
    </source>
</reference>
<dbReference type="Gene3D" id="2.40.10.240">
    <property type="entry name" value="QueA-like"/>
    <property type="match status" value="1"/>
</dbReference>
<dbReference type="InterPro" id="IPR042119">
    <property type="entry name" value="QueA_dom2"/>
</dbReference>
<dbReference type="EMBL" id="JAAIKB010000001">
    <property type="protein sequence ID" value="NGM18601.1"/>
    <property type="molecule type" value="Genomic_DNA"/>
</dbReference>
<evidence type="ECO:0000256" key="9">
    <source>
        <dbReference type="ARBA" id="ARBA00061210"/>
    </source>
</evidence>
<evidence type="ECO:0000256" key="3">
    <source>
        <dbReference type="ARBA" id="ARBA00011245"/>
    </source>
</evidence>
<evidence type="ECO:0000313" key="15">
    <source>
        <dbReference type="Proteomes" id="UP000475385"/>
    </source>
</evidence>
<dbReference type="Gene3D" id="3.40.1780.10">
    <property type="entry name" value="QueA-like"/>
    <property type="match status" value="1"/>
</dbReference>
<evidence type="ECO:0000256" key="6">
    <source>
        <dbReference type="ARBA" id="ARBA00022691"/>
    </source>
</evidence>
<dbReference type="InterPro" id="IPR036100">
    <property type="entry name" value="QueA_sf"/>
</dbReference>
<keyword evidence="7 13" id="KW-0671">Queuosine biosynthesis</keyword>
<dbReference type="FunFam" id="3.40.1780.10:FF:000001">
    <property type="entry name" value="S-adenosylmethionine:tRNA ribosyltransferase-isomerase"/>
    <property type="match status" value="1"/>
</dbReference>
<dbReference type="NCBIfam" id="TIGR00113">
    <property type="entry name" value="queA"/>
    <property type="match status" value="1"/>
</dbReference>
<keyword evidence="5 13" id="KW-0808">Transferase</keyword>
<evidence type="ECO:0000256" key="7">
    <source>
        <dbReference type="ARBA" id="ARBA00022785"/>
    </source>
</evidence>
<comment type="similarity">
    <text evidence="9 13">Belongs to the QueA family.</text>
</comment>
<comment type="function">
    <text evidence="13">Transfers and isomerizes the ribose moiety from AdoMet to the 7-aminomethyl group of 7-deazaguanine (preQ1-tRNA) to give epoxyqueuosine (oQ-tRNA).</text>
</comment>
<accession>A0A6M1LEH3</accession>
<dbReference type="GO" id="GO:0051075">
    <property type="term" value="F:S-adenosylmethionine:tRNA ribosyltransferase-isomerase activity"/>
    <property type="evidence" value="ECO:0007669"/>
    <property type="project" value="UniProtKB-EC"/>
</dbReference>
<dbReference type="InterPro" id="IPR042118">
    <property type="entry name" value="QueA_dom1"/>
</dbReference>
<evidence type="ECO:0000256" key="8">
    <source>
        <dbReference type="ARBA" id="ARBA00052751"/>
    </source>
</evidence>
<evidence type="ECO:0000313" key="14">
    <source>
        <dbReference type="EMBL" id="NGM18601.1"/>
    </source>
</evidence>
<evidence type="ECO:0000256" key="13">
    <source>
        <dbReference type="HAMAP-Rule" id="MF_00113"/>
    </source>
</evidence>
<comment type="pathway">
    <text evidence="2 13">tRNA modification; tRNA-queuosine biosynthesis.</text>
</comment>
<evidence type="ECO:0000256" key="5">
    <source>
        <dbReference type="ARBA" id="ARBA00022679"/>
    </source>
</evidence>
<dbReference type="InterPro" id="IPR003699">
    <property type="entry name" value="QueA"/>
</dbReference>
<reference evidence="14 15" key="2">
    <citation type="submission" date="2020-03" db="EMBL/GenBank/DDBJ databases">
        <title>Roseomonas stagni sp. nov., isolated from pond water in Japan.</title>
        <authorList>
            <person name="Furuhata K."/>
            <person name="Miyamoto H."/>
            <person name="Goto K."/>
        </authorList>
    </citation>
    <scope>NUCLEOTIDE SEQUENCE [LARGE SCALE GENOMIC DNA]</scope>
    <source>
        <strain evidence="14 15">PeD5</strain>
    </source>
</reference>
<dbReference type="NCBIfam" id="NF001140">
    <property type="entry name" value="PRK00147.1"/>
    <property type="match status" value="1"/>
</dbReference>
<evidence type="ECO:0000256" key="1">
    <source>
        <dbReference type="ARBA" id="ARBA00004496"/>
    </source>
</evidence>
<evidence type="ECO:0000256" key="2">
    <source>
        <dbReference type="ARBA" id="ARBA00004691"/>
    </source>
</evidence>
<comment type="catalytic activity">
    <reaction evidence="8 13">
        <text>7-aminomethyl-7-carbaguanosine(34) in tRNA + S-adenosyl-L-methionine = epoxyqueuosine(34) in tRNA + adenine + L-methionine + 2 H(+)</text>
        <dbReference type="Rhea" id="RHEA:32155"/>
        <dbReference type="Rhea" id="RHEA-COMP:10342"/>
        <dbReference type="Rhea" id="RHEA-COMP:18582"/>
        <dbReference type="ChEBI" id="CHEBI:15378"/>
        <dbReference type="ChEBI" id="CHEBI:16708"/>
        <dbReference type="ChEBI" id="CHEBI:57844"/>
        <dbReference type="ChEBI" id="CHEBI:59789"/>
        <dbReference type="ChEBI" id="CHEBI:82833"/>
        <dbReference type="ChEBI" id="CHEBI:194443"/>
        <dbReference type="EC" id="2.4.99.17"/>
    </reaction>
</comment>
<dbReference type="SUPFAM" id="SSF111337">
    <property type="entry name" value="QueA-like"/>
    <property type="match status" value="1"/>
</dbReference>
<dbReference type="Pfam" id="PF02547">
    <property type="entry name" value="Queuosine_synth"/>
    <property type="match status" value="1"/>
</dbReference>
<dbReference type="RefSeq" id="WP_164692487.1">
    <property type="nucleotide sequence ID" value="NZ_JAAIKB010000001.1"/>
</dbReference>
<gene>
    <name evidence="13 14" type="primary">queA</name>
    <name evidence="14" type="ORF">G3576_01155</name>
</gene>
<protein>
    <recommendedName>
        <fullName evidence="11 13">S-adenosylmethionine:tRNA ribosyltransferase-isomerase</fullName>
        <ecNumber evidence="10 13">2.4.99.17</ecNumber>
    </recommendedName>
    <alternativeName>
        <fullName evidence="12 13">Queuosine biosynthesis protein QueA</fullName>
    </alternativeName>
</protein>
<evidence type="ECO:0000256" key="10">
    <source>
        <dbReference type="ARBA" id="ARBA00066503"/>
    </source>
</evidence>
<dbReference type="GO" id="GO:0005737">
    <property type="term" value="C:cytoplasm"/>
    <property type="evidence" value="ECO:0007669"/>
    <property type="project" value="UniProtKB-SubCell"/>
</dbReference>
<evidence type="ECO:0000256" key="12">
    <source>
        <dbReference type="ARBA" id="ARBA00076160"/>
    </source>
</evidence>
<keyword evidence="14" id="KW-0328">Glycosyltransferase</keyword>
<keyword evidence="4 13" id="KW-0963">Cytoplasm</keyword>
<comment type="subcellular location">
    <subcellularLocation>
        <location evidence="1 13">Cytoplasm</location>
    </subcellularLocation>
</comment>
<dbReference type="AlphaFoldDB" id="A0A6M1LEH3"/>
<name>A0A6M1LEH3_9PROT</name>
<dbReference type="HAMAP" id="MF_00113">
    <property type="entry name" value="QueA"/>
    <property type="match status" value="1"/>
</dbReference>
<organism evidence="14 15">
    <name type="scientific">Falsiroseomonas algicola</name>
    <dbReference type="NCBI Taxonomy" id="2716930"/>
    <lineage>
        <taxon>Bacteria</taxon>
        <taxon>Pseudomonadati</taxon>
        <taxon>Pseudomonadota</taxon>
        <taxon>Alphaproteobacteria</taxon>
        <taxon>Acetobacterales</taxon>
        <taxon>Roseomonadaceae</taxon>
        <taxon>Falsiroseomonas</taxon>
    </lineage>
</organism>
<proteinExistence type="inferred from homology"/>
<dbReference type="EC" id="2.4.99.17" evidence="10 13"/>